<dbReference type="NCBIfam" id="TIGR01730">
    <property type="entry name" value="RND_mfp"/>
    <property type="match status" value="1"/>
</dbReference>
<gene>
    <name evidence="9" type="ORF">CEE37_06880</name>
</gene>
<feature type="domain" description="CzcB-like C-terminal circularly permuted SH3-like" evidence="8">
    <location>
        <begin position="385"/>
        <end position="443"/>
    </location>
</feature>
<keyword evidence="3" id="KW-0812">Transmembrane</keyword>
<evidence type="ECO:0000259" key="4">
    <source>
        <dbReference type="Pfam" id="PF19335"/>
    </source>
</evidence>
<evidence type="ECO:0000259" key="5">
    <source>
        <dbReference type="Pfam" id="PF25869"/>
    </source>
</evidence>
<evidence type="ECO:0000313" key="9">
    <source>
        <dbReference type="EMBL" id="TKJ40681.1"/>
    </source>
</evidence>
<evidence type="ECO:0000256" key="1">
    <source>
        <dbReference type="ARBA" id="ARBA00009477"/>
    </source>
</evidence>
<feature type="domain" description="Heavy metal binding" evidence="4">
    <location>
        <begin position="90"/>
        <end position="116"/>
    </location>
</feature>
<accession>A0A532V0G3</accession>
<keyword evidence="2" id="KW-0813">Transport</keyword>
<dbReference type="PANTHER" id="PTHR30097">
    <property type="entry name" value="CATION EFFLUX SYSTEM PROTEIN CUSB"/>
    <property type="match status" value="1"/>
</dbReference>
<feature type="transmembrane region" description="Helical" evidence="3">
    <location>
        <begin position="7"/>
        <end position="28"/>
    </location>
</feature>
<dbReference type="InterPro" id="IPR051909">
    <property type="entry name" value="MFP_Cation_Efflux"/>
</dbReference>
<feature type="domain" description="CusB-like three alpha-helical bundle" evidence="5">
    <location>
        <begin position="229"/>
        <end position="262"/>
    </location>
</feature>
<evidence type="ECO:0000259" key="6">
    <source>
        <dbReference type="Pfam" id="PF25919"/>
    </source>
</evidence>
<proteinExistence type="inferred from homology"/>
<organism evidence="9 10">
    <name type="scientific">candidate division LCP-89 bacterium B3_LCP</name>
    <dbReference type="NCBI Taxonomy" id="2012998"/>
    <lineage>
        <taxon>Bacteria</taxon>
        <taxon>Pseudomonadati</taxon>
        <taxon>Bacteria division LCP-89</taxon>
    </lineage>
</organism>
<evidence type="ECO:0000259" key="8">
    <source>
        <dbReference type="Pfam" id="PF25975"/>
    </source>
</evidence>
<evidence type="ECO:0000256" key="3">
    <source>
        <dbReference type="SAM" id="Phobius"/>
    </source>
</evidence>
<comment type="caution">
    <text evidence="9">The sequence shown here is derived from an EMBL/GenBank/DDBJ whole genome shotgun (WGS) entry which is preliminary data.</text>
</comment>
<dbReference type="Proteomes" id="UP000319619">
    <property type="component" value="Unassembled WGS sequence"/>
</dbReference>
<feature type="domain" description="CusB-like barrel-sandwich hybrid" evidence="6">
    <location>
        <begin position="168"/>
        <end position="296"/>
    </location>
</feature>
<dbReference type="InterPro" id="IPR058792">
    <property type="entry name" value="Beta-barrel_RND_2"/>
</dbReference>
<dbReference type="GO" id="GO:0046914">
    <property type="term" value="F:transition metal ion binding"/>
    <property type="evidence" value="ECO:0007669"/>
    <property type="project" value="TreeGrafter"/>
</dbReference>
<dbReference type="Pfam" id="PF25975">
    <property type="entry name" value="CzcB_C"/>
    <property type="match status" value="1"/>
</dbReference>
<keyword evidence="3" id="KW-0472">Membrane</keyword>
<protein>
    <submittedName>
        <fullName evidence="9">Efflux transporter periplasmic adaptor subunit</fullName>
    </submittedName>
</protein>
<dbReference type="InterPro" id="IPR058791">
    <property type="entry name" value="3HB_CusB"/>
</dbReference>
<dbReference type="AlphaFoldDB" id="A0A532V0G3"/>
<dbReference type="GO" id="GO:0030288">
    <property type="term" value="C:outer membrane-bounded periplasmic space"/>
    <property type="evidence" value="ECO:0007669"/>
    <property type="project" value="TreeGrafter"/>
</dbReference>
<dbReference type="GO" id="GO:0022857">
    <property type="term" value="F:transmembrane transporter activity"/>
    <property type="evidence" value="ECO:0007669"/>
    <property type="project" value="InterPro"/>
</dbReference>
<dbReference type="SUPFAM" id="SSF111369">
    <property type="entry name" value="HlyD-like secretion proteins"/>
    <property type="match status" value="1"/>
</dbReference>
<evidence type="ECO:0000259" key="7">
    <source>
        <dbReference type="Pfam" id="PF25954"/>
    </source>
</evidence>
<dbReference type="InterPro" id="IPR058790">
    <property type="entry name" value="BSH_CusB"/>
</dbReference>
<dbReference type="Pfam" id="PF25954">
    <property type="entry name" value="Beta-barrel_RND_2"/>
    <property type="match status" value="1"/>
</dbReference>
<dbReference type="Gene3D" id="2.40.50.100">
    <property type="match status" value="1"/>
</dbReference>
<dbReference type="PANTHER" id="PTHR30097:SF15">
    <property type="entry name" value="CATION EFFLUX SYSTEM PROTEIN CUSB"/>
    <property type="match status" value="1"/>
</dbReference>
<sequence length="468" mass="51676">MNTKNHTLIWSLAVLLIISAGFNLYLLFSGPSGEAAHDHGEQSGQLYTCGMHPDVIQDEPGSCPICGMDLTPVRAPSTDTSPQGERKIAYWVAPMDPDFISDQPGKSPMGMDLVPVYEDELQTGVVKIDPVTLQNIGVTTAHVQRRDLSVLLRTNGTVKYAESAEYRVNPKVSGWIEKLHVSRTGDVVKEGQPLLEIYSPELVSAQEEYLLALQSARVLGSSGIKRVSSGGNDLLASAKRRLELWDISEDQIDELERTGEVRRTLTLHSPANGIVLHKNAVEGTAVKAGMDLFKIANLNPIWVEAQIFEHELPWVHTDDLVEVVSPYDPNMKLEGHVDYIYPYLDGKSRTADVRIVLPNPDLALRPNMYVDVRINSQPRQGALSILKNSVIRSGERDVVFIAMGEGKFLPREVTLGVEAGSYYEILKGLAEGSQIVTSAQFLLDSEATLQEAIQKRLQQRKQLSMDGK</sequence>
<evidence type="ECO:0000256" key="2">
    <source>
        <dbReference type="ARBA" id="ARBA00022448"/>
    </source>
</evidence>
<dbReference type="Gene3D" id="2.40.420.20">
    <property type="match status" value="1"/>
</dbReference>
<dbReference type="Pfam" id="PF19335">
    <property type="entry name" value="HMBD"/>
    <property type="match status" value="2"/>
</dbReference>
<dbReference type="GO" id="GO:0015679">
    <property type="term" value="P:plasma membrane copper ion transport"/>
    <property type="evidence" value="ECO:0007669"/>
    <property type="project" value="TreeGrafter"/>
</dbReference>
<feature type="domain" description="CusB-like beta-barrel" evidence="7">
    <location>
        <begin position="300"/>
        <end position="377"/>
    </location>
</feature>
<dbReference type="InterPro" id="IPR058649">
    <property type="entry name" value="CzcB_C"/>
</dbReference>
<dbReference type="InterPro" id="IPR045800">
    <property type="entry name" value="HMBD"/>
</dbReference>
<dbReference type="InterPro" id="IPR006143">
    <property type="entry name" value="RND_pump_MFP"/>
</dbReference>
<dbReference type="Gene3D" id="2.40.30.170">
    <property type="match status" value="1"/>
</dbReference>
<dbReference type="Pfam" id="PF25919">
    <property type="entry name" value="BSH_CusB"/>
    <property type="match status" value="1"/>
</dbReference>
<dbReference type="FunFam" id="2.40.30.170:FF:000010">
    <property type="entry name" value="Efflux RND transporter periplasmic adaptor subunit"/>
    <property type="match status" value="1"/>
</dbReference>
<dbReference type="GO" id="GO:0016020">
    <property type="term" value="C:membrane"/>
    <property type="evidence" value="ECO:0007669"/>
    <property type="project" value="InterPro"/>
</dbReference>
<reference evidence="9 10" key="1">
    <citation type="submission" date="2017-06" db="EMBL/GenBank/DDBJ databases">
        <title>Novel microbial phyla capable of carbon fixation and sulfur reduction in deep-sea sediments.</title>
        <authorList>
            <person name="Huang J."/>
            <person name="Baker B."/>
            <person name="Wang Y."/>
        </authorList>
    </citation>
    <scope>NUCLEOTIDE SEQUENCE [LARGE SCALE GENOMIC DNA]</scope>
    <source>
        <strain evidence="9">B3_LCP</strain>
    </source>
</reference>
<dbReference type="GO" id="GO:0060003">
    <property type="term" value="P:copper ion export"/>
    <property type="evidence" value="ECO:0007669"/>
    <property type="project" value="TreeGrafter"/>
</dbReference>
<comment type="similarity">
    <text evidence="1">Belongs to the membrane fusion protein (MFP) (TC 8.A.1) family.</text>
</comment>
<dbReference type="Gene3D" id="6.10.140.730">
    <property type="match status" value="1"/>
</dbReference>
<evidence type="ECO:0000313" key="10">
    <source>
        <dbReference type="Proteomes" id="UP000319619"/>
    </source>
</evidence>
<name>A0A532V0G3_UNCL8</name>
<keyword evidence="3" id="KW-1133">Transmembrane helix</keyword>
<dbReference type="EMBL" id="NJBN01000004">
    <property type="protein sequence ID" value="TKJ40681.1"/>
    <property type="molecule type" value="Genomic_DNA"/>
</dbReference>
<dbReference type="Pfam" id="PF25869">
    <property type="entry name" value="3HB_CusB"/>
    <property type="match status" value="1"/>
</dbReference>
<feature type="domain" description="Heavy metal binding" evidence="4">
    <location>
        <begin position="47"/>
        <end position="73"/>
    </location>
</feature>